<reference evidence="1" key="1">
    <citation type="submission" date="2013-11" db="EMBL/GenBank/DDBJ databases">
        <title>The Genome Sequence of Phytophthora parasitica CHvinca01.</title>
        <authorList>
            <consortium name="The Broad Institute Genomics Platform"/>
            <person name="Russ C."/>
            <person name="Tyler B."/>
            <person name="Panabieres F."/>
            <person name="Shan W."/>
            <person name="Tripathy S."/>
            <person name="Grunwald N."/>
            <person name="Machado M."/>
            <person name="Johnson C.S."/>
            <person name="Arredondo F."/>
            <person name="Hong C."/>
            <person name="Coffey M."/>
            <person name="Young S.K."/>
            <person name="Zeng Q."/>
            <person name="Gargeya S."/>
            <person name="Fitzgerald M."/>
            <person name="Abouelleil A."/>
            <person name="Alvarado L."/>
            <person name="Chapman S.B."/>
            <person name="Gainer-Dewar J."/>
            <person name="Goldberg J."/>
            <person name="Griggs A."/>
            <person name="Gujja S."/>
            <person name="Hansen M."/>
            <person name="Howarth C."/>
            <person name="Imamovic A."/>
            <person name="Ireland A."/>
            <person name="Larimer J."/>
            <person name="McCowan C."/>
            <person name="Murphy C."/>
            <person name="Pearson M."/>
            <person name="Poon T.W."/>
            <person name="Priest M."/>
            <person name="Roberts A."/>
            <person name="Saif S."/>
            <person name="Shea T."/>
            <person name="Sykes S."/>
            <person name="Wortman J."/>
            <person name="Nusbaum C."/>
            <person name="Birren B."/>
        </authorList>
    </citation>
    <scope>NUCLEOTIDE SEQUENCE [LARGE SCALE GENOMIC DNA]</scope>
    <source>
        <strain evidence="1">CHvinca01</strain>
    </source>
</reference>
<evidence type="ECO:0000313" key="1">
    <source>
        <dbReference type="EMBL" id="ETL79472.1"/>
    </source>
</evidence>
<dbReference type="Proteomes" id="UP000054423">
    <property type="component" value="Unassembled WGS sequence"/>
</dbReference>
<gene>
    <name evidence="1" type="ORF">L917_19915</name>
</gene>
<sequence length="169" mass="18778">MGTVGAIRFWLEAIAGLAEDSPCDADAERANSDEEWYVYDSNLEPIPEADRSQELPDINIVTLPQKKRFVGAERAESDVANPICFSHWAAFDVATTVAMSEQIAKADTLVQQKLRIHAHGQVLGQPMFVKHTKRGVKLALLLLELELLMPDDESRFKLHESSDTECAAD</sequence>
<dbReference type="EMBL" id="KI683033">
    <property type="protein sequence ID" value="ETL79472.1"/>
    <property type="molecule type" value="Genomic_DNA"/>
</dbReference>
<name>W2K2Y0_PHYNI</name>
<protein>
    <submittedName>
        <fullName evidence="1">Uncharacterized protein</fullName>
    </submittedName>
</protein>
<dbReference type="VEuPathDB" id="FungiDB:PPTG_11057"/>
<organism evidence="1">
    <name type="scientific">Phytophthora nicotianae</name>
    <name type="common">Potato buckeye rot agent</name>
    <name type="synonym">Phytophthora parasitica</name>
    <dbReference type="NCBI Taxonomy" id="4792"/>
    <lineage>
        <taxon>Eukaryota</taxon>
        <taxon>Sar</taxon>
        <taxon>Stramenopiles</taxon>
        <taxon>Oomycota</taxon>
        <taxon>Peronosporomycetes</taxon>
        <taxon>Peronosporales</taxon>
        <taxon>Peronosporaceae</taxon>
        <taxon>Phytophthora</taxon>
    </lineage>
</organism>
<dbReference type="AlphaFoldDB" id="W2K2Y0"/>
<proteinExistence type="predicted"/>
<accession>W2K2Y0</accession>